<dbReference type="Proteomes" id="UP000256405">
    <property type="component" value="Unassembled WGS sequence"/>
</dbReference>
<keyword evidence="2" id="KW-1185">Reference proteome</keyword>
<proteinExistence type="predicted"/>
<gene>
    <name evidence="1" type="ORF">C8N25_103196</name>
</gene>
<reference evidence="1 2" key="1">
    <citation type="submission" date="2018-08" db="EMBL/GenBank/DDBJ databases">
        <title>Genomic Encyclopedia of Archaeal and Bacterial Type Strains, Phase II (KMG-II): from individual species to whole genera.</title>
        <authorList>
            <person name="Goeker M."/>
        </authorList>
    </citation>
    <scope>NUCLEOTIDE SEQUENCE [LARGE SCALE GENOMIC DNA]</scope>
    <source>
        <strain evidence="1 2">DSM 15986</strain>
    </source>
</reference>
<dbReference type="EMBL" id="QUNF01000003">
    <property type="protein sequence ID" value="REG92118.1"/>
    <property type="molecule type" value="Genomic_DNA"/>
</dbReference>
<evidence type="ECO:0000313" key="2">
    <source>
        <dbReference type="Proteomes" id="UP000256405"/>
    </source>
</evidence>
<dbReference type="AlphaFoldDB" id="A0A3E0E1K5"/>
<comment type="caution">
    <text evidence="1">The sequence shown here is derived from an EMBL/GenBank/DDBJ whole genome shotgun (WGS) entry which is preliminary data.</text>
</comment>
<accession>A0A3E0E1K5</accession>
<protein>
    <submittedName>
        <fullName evidence="1">Uncharacterized protein</fullName>
    </submittedName>
</protein>
<sequence length="42" mass="4634">MVNTSITAALVTRLRSFHQVSKGNKAAGVITDNHNYLYLSLE</sequence>
<name>A0A3E0E1K5_9BACT</name>
<organism evidence="1 2">
    <name type="scientific">Algoriphagus antarcticus</name>
    <dbReference type="NCBI Taxonomy" id="238540"/>
    <lineage>
        <taxon>Bacteria</taxon>
        <taxon>Pseudomonadati</taxon>
        <taxon>Bacteroidota</taxon>
        <taxon>Cytophagia</taxon>
        <taxon>Cytophagales</taxon>
        <taxon>Cyclobacteriaceae</taxon>
        <taxon>Algoriphagus</taxon>
    </lineage>
</organism>
<evidence type="ECO:0000313" key="1">
    <source>
        <dbReference type="EMBL" id="REG92118.1"/>
    </source>
</evidence>